<sequence length="356" mass="38560">MHSDVASTPADRAHGAAHLGGDDVAFTEGEVVWHHTNGPGLLSILDRHCLWATAAPFLNDQQEVALGGDLIVRRLDELAQGSDADEVYVEMAARVREGLRDGHGPSAAAFHILSASRTWDSLVMWRNYGGSRESYAIGLDASAPLQVLGDPEIDPTAYGWSPGGVAIRRTAWEPVRYTESDQLALVDAVLDDLPGQMRRLRDHVHEFVGGPGSTIDPGERPAARPELPADLEAEFGQTRDDLEQALLLIKHRGFVDEREVRKAIVLWSDESEAARESAARLIRYRSTAYGMAPYVELTGASDDHPVARHPSPLPIRAVAISPSPNGPEATESLRGLLASRGYAGTPVLRSVIPFRG</sequence>
<dbReference type="eggNOG" id="ENOG5032BTA">
    <property type="taxonomic scope" value="Bacteria"/>
</dbReference>
<proteinExistence type="predicted"/>
<dbReference type="OrthoDB" id="1095921at2"/>
<evidence type="ECO:0008006" key="3">
    <source>
        <dbReference type="Google" id="ProtNLM"/>
    </source>
</evidence>
<name>A0A0A0JKM3_9MICO</name>
<protein>
    <recommendedName>
        <fullName evidence="3">DUF2971 domain-containing protein</fullName>
    </recommendedName>
</protein>
<dbReference type="STRING" id="1385521.N803_04870"/>
<dbReference type="AlphaFoldDB" id="A0A0A0JKM3"/>
<keyword evidence="2" id="KW-1185">Reference proteome</keyword>
<gene>
    <name evidence="1" type="ORF">N803_04870</name>
</gene>
<dbReference type="EMBL" id="AVPK01000014">
    <property type="protein sequence ID" value="KGN36196.1"/>
    <property type="molecule type" value="Genomic_DNA"/>
</dbReference>
<organism evidence="1 2">
    <name type="scientific">Knoellia subterranea KCTC 19937</name>
    <dbReference type="NCBI Taxonomy" id="1385521"/>
    <lineage>
        <taxon>Bacteria</taxon>
        <taxon>Bacillati</taxon>
        <taxon>Actinomycetota</taxon>
        <taxon>Actinomycetes</taxon>
        <taxon>Micrococcales</taxon>
        <taxon>Intrasporangiaceae</taxon>
        <taxon>Knoellia</taxon>
    </lineage>
</organism>
<accession>A0A0A0JKM3</accession>
<comment type="caution">
    <text evidence="1">The sequence shown here is derived from an EMBL/GenBank/DDBJ whole genome shotgun (WGS) entry which is preliminary data.</text>
</comment>
<reference evidence="1 2" key="1">
    <citation type="submission" date="2013-08" db="EMBL/GenBank/DDBJ databases">
        <title>The genome sequence of Knoellia subterranea.</title>
        <authorList>
            <person name="Zhu W."/>
            <person name="Wang G."/>
        </authorList>
    </citation>
    <scope>NUCLEOTIDE SEQUENCE [LARGE SCALE GENOMIC DNA]</scope>
    <source>
        <strain evidence="1 2">KCTC 19937</strain>
    </source>
</reference>
<evidence type="ECO:0000313" key="2">
    <source>
        <dbReference type="Proteomes" id="UP000030011"/>
    </source>
</evidence>
<evidence type="ECO:0000313" key="1">
    <source>
        <dbReference type="EMBL" id="KGN36196.1"/>
    </source>
</evidence>
<dbReference type="RefSeq" id="WP_035907227.1">
    <property type="nucleotide sequence ID" value="NZ_AVPK01000014.1"/>
</dbReference>
<dbReference type="Proteomes" id="UP000030011">
    <property type="component" value="Unassembled WGS sequence"/>
</dbReference>